<gene>
    <name evidence="1" type="ORF">SAMN05216529_10710</name>
</gene>
<accession>A0A315ZXS4</accession>
<dbReference type="RefSeq" id="WP_181392821.1">
    <property type="nucleotide sequence ID" value="NZ_QGDS01000007.1"/>
</dbReference>
<organism evidence="1 2">
    <name type="scientific">Faecalicatena contorta</name>
    <dbReference type="NCBI Taxonomy" id="39482"/>
    <lineage>
        <taxon>Bacteria</taxon>
        <taxon>Bacillati</taxon>
        <taxon>Bacillota</taxon>
        <taxon>Clostridia</taxon>
        <taxon>Lachnospirales</taxon>
        <taxon>Lachnospiraceae</taxon>
        <taxon>Faecalicatena</taxon>
    </lineage>
</organism>
<proteinExistence type="predicted"/>
<sequence length="58" mass="6393">MDESAIKSIKLNIGLGTKTNIDDVLGKVRRLESLLEEVKTLSDEITSSGIELEFEVQS</sequence>
<reference evidence="2" key="1">
    <citation type="submission" date="2017-07" db="EMBL/GenBank/DDBJ databases">
        <authorList>
            <person name="Varghese N."/>
            <person name="Submissions S."/>
        </authorList>
    </citation>
    <scope>NUCLEOTIDE SEQUENCE [LARGE SCALE GENOMIC DNA]</scope>
    <source>
        <strain evidence="2">NLAE-zl-C134</strain>
    </source>
</reference>
<evidence type="ECO:0000313" key="1">
    <source>
        <dbReference type="EMBL" id="SUQ14558.1"/>
    </source>
</evidence>
<evidence type="ECO:0000313" key="2">
    <source>
        <dbReference type="Proteomes" id="UP000254051"/>
    </source>
</evidence>
<protein>
    <submittedName>
        <fullName evidence="1">Uncharacterized protein</fullName>
    </submittedName>
</protein>
<dbReference type="AlphaFoldDB" id="A0A315ZXS4"/>
<dbReference type="Proteomes" id="UP000254051">
    <property type="component" value="Unassembled WGS sequence"/>
</dbReference>
<dbReference type="EMBL" id="UHJJ01000007">
    <property type="protein sequence ID" value="SUQ14558.1"/>
    <property type="molecule type" value="Genomic_DNA"/>
</dbReference>
<keyword evidence="2" id="KW-1185">Reference proteome</keyword>
<name>A0A315ZXS4_9FIRM</name>